<name>A0AC35U4P8_9BILA</name>
<protein>
    <submittedName>
        <fullName evidence="2">C6 domain-containing protein</fullName>
    </submittedName>
</protein>
<evidence type="ECO:0000313" key="2">
    <source>
        <dbReference type="WBParaSite" id="RSKR_0000767500.1"/>
    </source>
</evidence>
<dbReference type="Proteomes" id="UP000095286">
    <property type="component" value="Unplaced"/>
</dbReference>
<reference evidence="2" key="1">
    <citation type="submission" date="2016-11" db="UniProtKB">
        <authorList>
            <consortium name="WormBaseParasite"/>
        </authorList>
    </citation>
    <scope>IDENTIFICATION</scope>
    <source>
        <strain evidence="2">KR3021</strain>
    </source>
</reference>
<accession>A0AC35U4P8</accession>
<evidence type="ECO:0000313" key="1">
    <source>
        <dbReference type="Proteomes" id="UP000095286"/>
    </source>
</evidence>
<organism evidence="1 2">
    <name type="scientific">Rhabditophanes sp. KR3021</name>
    <dbReference type="NCBI Taxonomy" id="114890"/>
    <lineage>
        <taxon>Eukaryota</taxon>
        <taxon>Metazoa</taxon>
        <taxon>Ecdysozoa</taxon>
        <taxon>Nematoda</taxon>
        <taxon>Chromadorea</taxon>
        <taxon>Rhabditida</taxon>
        <taxon>Tylenchina</taxon>
        <taxon>Panagrolaimomorpha</taxon>
        <taxon>Strongyloidoidea</taxon>
        <taxon>Alloionematidae</taxon>
        <taxon>Rhabditophanes</taxon>
    </lineage>
</organism>
<dbReference type="WBParaSite" id="RSKR_0000767500.1">
    <property type="protein sequence ID" value="RSKR_0000767500.1"/>
    <property type="gene ID" value="RSKR_0000767500"/>
</dbReference>
<sequence length="147" mass="16087">MPKLIILFGITLSLIGHSLIVNGCLSTISPTTTTTKPLCCSPLTLDYFPRVAPVQGSTSYGWDQCTRLTRQAEYCPTTGYFNCYVCLKGSDTDPEPARVSMQFISGTNTLVYENPTTAYNSKVEVTCTAGKWYVNGKGFNKVACSQR</sequence>
<proteinExistence type="predicted"/>